<dbReference type="SMR" id="C1BCT6"/>
<keyword evidence="7 15" id="KW-0418">Kinase</keyword>
<dbReference type="InterPro" id="IPR004358">
    <property type="entry name" value="Sig_transdc_His_kin-like_C"/>
</dbReference>
<dbReference type="EMBL" id="AP011116">
    <property type="protein sequence ID" value="BAH55680.1"/>
    <property type="molecule type" value="Genomic_DNA"/>
</dbReference>
<feature type="domain" description="Histidine kinase" evidence="13">
    <location>
        <begin position="251"/>
        <end position="460"/>
    </location>
</feature>
<comment type="catalytic activity">
    <reaction evidence="1">
        <text>ATP + protein L-histidine = ADP + protein N-phospho-L-histidine.</text>
        <dbReference type="EC" id="2.7.13.3"/>
    </reaction>
</comment>
<dbReference type="PANTHER" id="PTHR45436:SF5">
    <property type="entry name" value="SENSOR HISTIDINE KINASE TRCS"/>
    <property type="match status" value="1"/>
</dbReference>
<dbReference type="CDD" id="cd00075">
    <property type="entry name" value="HATPase"/>
    <property type="match status" value="1"/>
</dbReference>
<feature type="transmembrane region" description="Helical" evidence="12">
    <location>
        <begin position="166"/>
        <end position="189"/>
    </location>
</feature>
<dbReference type="SMART" id="SM00388">
    <property type="entry name" value="HisKA"/>
    <property type="match status" value="1"/>
</dbReference>
<dbReference type="InterPro" id="IPR005467">
    <property type="entry name" value="His_kinase_dom"/>
</dbReference>
<accession>C1BCT6</accession>
<evidence type="ECO:0000256" key="1">
    <source>
        <dbReference type="ARBA" id="ARBA00000085"/>
    </source>
</evidence>
<dbReference type="Pfam" id="PF00512">
    <property type="entry name" value="HisKA"/>
    <property type="match status" value="1"/>
</dbReference>
<evidence type="ECO:0000256" key="12">
    <source>
        <dbReference type="SAM" id="Phobius"/>
    </source>
</evidence>
<dbReference type="CDD" id="cd00082">
    <property type="entry name" value="HisKA"/>
    <property type="match status" value="1"/>
</dbReference>
<dbReference type="GO" id="GO:0005886">
    <property type="term" value="C:plasma membrane"/>
    <property type="evidence" value="ECO:0007669"/>
    <property type="project" value="UniProtKB-SubCell"/>
</dbReference>
<dbReference type="Gene3D" id="6.10.340.10">
    <property type="match status" value="1"/>
</dbReference>
<evidence type="ECO:0000259" key="14">
    <source>
        <dbReference type="PROSITE" id="PS50885"/>
    </source>
</evidence>
<feature type="domain" description="HAMP" evidence="14">
    <location>
        <begin position="190"/>
        <end position="243"/>
    </location>
</feature>
<evidence type="ECO:0000256" key="3">
    <source>
        <dbReference type="ARBA" id="ARBA00012438"/>
    </source>
</evidence>
<keyword evidence="8 12" id="KW-1133">Transmembrane helix</keyword>
<dbReference type="PROSITE" id="PS50885">
    <property type="entry name" value="HAMP"/>
    <property type="match status" value="1"/>
</dbReference>
<dbReference type="Gene3D" id="3.30.565.10">
    <property type="entry name" value="Histidine kinase-like ATPase, C-terminal domain"/>
    <property type="match status" value="1"/>
</dbReference>
<dbReference type="InterPro" id="IPR050428">
    <property type="entry name" value="TCS_sensor_his_kinase"/>
</dbReference>
<dbReference type="SMART" id="SM00387">
    <property type="entry name" value="HATPase_c"/>
    <property type="match status" value="1"/>
</dbReference>
<evidence type="ECO:0000256" key="4">
    <source>
        <dbReference type="ARBA" id="ARBA00022553"/>
    </source>
</evidence>
<dbReference type="Gene3D" id="1.10.287.130">
    <property type="match status" value="1"/>
</dbReference>
<dbReference type="PATRIC" id="fig|632772.20.peg.7899"/>
<keyword evidence="10 12" id="KW-0472">Membrane</keyword>
<dbReference type="CDD" id="cd06225">
    <property type="entry name" value="HAMP"/>
    <property type="match status" value="1"/>
</dbReference>
<reference evidence="15 16" key="1">
    <citation type="submission" date="2009-03" db="EMBL/GenBank/DDBJ databases">
        <title>Comparison of the complete genome sequences of Rhodococcus erythropolis PR4 and Rhodococcus opacus B4.</title>
        <authorList>
            <person name="Takarada H."/>
            <person name="Sekine M."/>
            <person name="Hosoyama A."/>
            <person name="Yamada R."/>
            <person name="Fujisawa T."/>
            <person name="Omata S."/>
            <person name="Shimizu A."/>
            <person name="Tsukatani N."/>
            <person name="Tanikawa S."/>
            <person name="Fujita N."/>
            <person name="Harayama S."/>
        </authorList>
    </citation>
    <scope>NUCLEOTIDE SEQUENCE [LARGE SCALE GENOMIC DNA]</scope>
    <source>
        <strain evidence="15 16">B4</strain>
        <plasmid evidence="15 16">pROB01</plasmid>
    </source>
</reference>
<sequence length="478" mass="51114">MEPMDGIWPLLHPRRWGLRIRSAIIAGVVVAVAVGFAAIALTLVLYRSMISASDDAAAARIQEVSAQLRLDTPDELDAATVSVNPRVTLVQVIDPQGRVVRSSAAGPTEPVTAVRPPEGALVHGARPAPRTDGLRVSAYTTTGVGGRYTVVVATSVENIENTIKTVAVLVALGAPFIVAVAALATYALIGRSLRSVEKIRTRVAAISSSDLAERVPVPTQHDEIAALAETMNAMLSRIESGQHAQRRFVADASHELRSPLSTVTTALEIGRDRPELLDTALVEHTLLPEAARMHHLIDDLLLLARADEHGLPLRIVDVDIDDVVASEVHRKRAEGGATFSCVLEPVQVRGDATQISRVVRNLVDNAARYATTTVRVRVSSDSVTARIEVSDDGPGIPETERDRVFERFFRLQRDRARGSGGSGLGLAIVAEIVTAHHGTVHIDTNPDGGATAIVHLPVRGTTPHSTKKPELPEPGYTD</sequence>
<dbReference type="KEGG" id="rop:ROP_pROB01-01810"/>
<evidence type="ECO:0000256" key="7">
    <source>
        <dbReference type="ARBA" id="ARBA00022777"/>
    </source>
</evidence>
<dbReference type="InterPro" id="IPR003594">
    <property type="entry name" value="HATPase_dom"/>
</dbReference>
<dbReference type="HOGENOM" id="CLU_000445_89_6_11"/>
<feature type="region of interest" description="Disordered" evidence="11">
    <location>
        <begin position="102"/>
        <end position="127"/>
    </location>
</feature>
<feature type="region of interest" description="Disordered" evidence="11">
    <location>
        <begin position="459"/>
        <end position="478"/>
    </location>
</feature>
<evidence type="ECO:0000256" key="9">
    <source>
        <dbReference type="ARBA" id="ARBA00023012"/>
    </source>
</evidence>
<dbReference type="Proteomes" id="UP000002212">
    <property type="component" value="Plasmid pROB01"/>
</dbReference>
<dbReference type="GO" id="GO:0000155">
    <property type="term" value="F:phosphorelay sensor kinase activity"/>
    <property type="evidence" value="ECO:0007669"/>
    <property type="project" value="InterPro"/>
</dbReference>
<evidence type="ECO:0000256" key="11">
    <source>
        <dbReference type="SAM" id="MobiDB-lite"/>
    </source>
</evidence>
<dbReference type="Pfam" id="PF02518">
    <property type="entry name" value="HATPase_c"/>
    <property type="match status" value="1"/>
</dbReference>
<evidence type="ECO:0000313" key="16">
    <source>
        <dbReference type="Proteomes" id="UP000002212"/>
    </source>
</evidence>
<dbReference type="InterPro" id="IPR036890">
    <property type="entry name" value="HATPase_C_sf"/>
</dbReference>
<name>C1BCT6_RHOOB</name>
<dbReference type="EC" id="2.7.13.3" evidence="3"/>
<keyword evidence="9" id="KW-0902">Two-component regulatory system</keyword>
<keyword evidence="6 12" id="KW-0812">Transmembrane</keyword>
<evidence type="ECO:0000259" key="13">
    <source>
        <dbReference type="PROSITE" id="PS50109"/>
    </source>
</evidence>
<proteinExistence type="predicted"/>
<evidence type="ECO:0000256" key="10">
    <source>
        <dbReference type="ARBA" id="ARBA00023136"/>
    </source>
</evidence>
<dbReference type="SUPFAM" id="SSF158472">
    <property type="entry name" value="HAMP domain-like"/>
    <property type="match status" value="1"/>
</dbReference>
<dbReference type="Pfam" id="PF00672">
    <property type="entry name" value="HAMP"/>
    <property type="match status" value="1"/>
</dbReference>
<evidence type="ECO:0000256" key="6">
    <source>
        <dbReference type="ARBA" id="ARBA00022692"/>
    </source>
</evidence>
<dbReference type="SUPFAM" id="SSF55874">
    <property type="entry name" value="ATPase domain of HSP90 chaperone/DNA topoisomerase II/histidine kinase"/>
    <property type="match status" value="1"/>
</dbReference>
<feature type="transmembrane region" description="Helical" evidence="12">
    <location>
        <begin position="20"/>
        <end position="46"/>
    </location>
</feature>
<dbReference type="PRINTS" id="PR00344">
    <property type="entry name" value="BCTRLSENSOR"/>
</dbReference>
<keyword evidence="4" id="KW-0597">Phosphoprotein</keyword>
<keyword evidence="15" id="KW-0614">Plasmid</keyword>
<dbReference type="InterPro" id="IPR003660">
    <property type="entry name" value="HAMP_dom"/>
</dbReference>
<protein>
    <recommendedName>
        <fullName evidence="3">histidine kinase</fullName>
        <ecNumber evidence="3">2.7.13.3</ecNumber>
    </recommendedName>
</protein>
<evidence type="ECO:0000256" key="8">
    <source>
        <dbReference type="ARBA" id="ARBA00022989"/>
    </source>
</evidence>
<dbReference type="SUPFAM" id="SSF47384">
    <property type="entry name" value="Homodimeric domain of signal transducing histidine kinase"/>
    <property type="match status" value="1"/>
</dbReference>
<dbReference type="OrthoDB" id="9786919at2"/>
<dbReference type="SMART" id="SM00304">
    <property type="entry name" value="HAMP"/>
    <property type="match status" value="1"/>
</dbReference>
<comment type="subcellular location">
    <subcellularLocation>
        <location evidence="2">Cell membrane</location>
    </subcellularLocation>
</comment>
<geneLocation type="plasmid" evidence="15 16">
    <name>pROB01</name>
</geneLocation>
<dbReference type="InterPro" id="IPR003661">
    <property type="entry name" value="HisK_dim/P_dom"/>
</dbReference>
<dbReference type="PROSITE" id="PS50109">
    <property type="entry name" value="HIS_KIN"/>
    <property type="match status" value="1"/>
</dbReference>
<evidence type="ECO:0000256" key="5">
    <source>
        <dbReference type="ARBA" id="ARBA00022679"/>
    </source>
</evidence>
<evidence type="ECO:0000313" key="15">
    <source>
        <dbReference type="EMBL" id="BAH55680.1"/>
    </source>
</evidence>
<dbReference type="InterPro" id="IPR036097">
    <property type="entry name" value="HisK_dim/P_sf"/>
</dbReference>
<dbReference type="AlphaFoldDB" id="C1BCT6"/>
<dbReference type="PANTHER" id="PTHR45436">
    <property type="entry name" value="SENSOR HISTIDINE KINASE YKOH"/>
    <property type="match status" value="1"/>
</dbReference>
<evidence type="ECO:0000256" key="2">
    <source>
        <dbReference type="ARBA" id="ARBA00004236"/>
    </source>
</evidence>
<gene>
    <name evidence="15" type="ordered locus">ROP_pROB01-01810</name>
</gene>
<organism evidence="15 16">
    <name type="scientific">Rhodococcus opacus (strain B4)</name>
    <dbReference type="NCBI Taxonomy" id="632772"/>
    <lineage>
        <taxon>Bacteria</taxon>
        <taxon>Bacillati</taxon>
        <taxon>Actinomycetota</taxon>
        <taxon>Actinomycetes</taxon>
        <taxon>Mycobacteriales</taxon>
        <taxon>Nocardiaceae</taxon>
        <taxon>Rhodococcus</taxon>
    </lineage>
</organism>
<keyword evidence="5 15" id="KW-0808">Transferase</keyword>